<dbReference type="AlphaFoldDB" id="A0A2T9ZF31"/>
<dbReference type="OrthoDB" id="506431at2759"/>
<accession>A0A2T9ZF31</accession>
<dbReference type="PANTHER" id="PTHR11055:SF1">
    <property type="entry name" value="PAPS SYNTHETASE, ISOFORM D"/>
    <property type="match status" value="1"/>
</dbReference>
<keyword evidence="8 11" id="KW-0418">Kinase</keyword>
<name>A0A2T9ZF31_9FUNG</name>
<dbReference type="EMBL" id="MBFS01000266">
    <property type="protein sequence ID" value="PVV03181.1"/>
    <property type="molecule type" value="Genomic_DNA"/>
</dbReference>
<organism evidence="13 15">
    <name type="scientific">Smittium megazygosporum</name>
    <dbReference type="NCBI Taxonomy" id="133381"/>
    <lineage>
        <taxon>Eukaryota</taxon>
        <taxon>Fungi</taxon>
        <taxon>Fungi incertae sedis</taxon>
        <taxon>Zoopagomycota</taxon>
        <taxon>Kickxellomycotina</taxon>
        <taxon>Harpellomycetes</taxon>
        <taxon>Harpellales</taxon>
        <taxon>Legeriomycetaceae</taxon>
        <taxon>Smittium</taxon>
    </lineage>
</organism>
<evidence type="ECO:0000313" key="14">
    <source>
        <dbReference type="EMBL" id="PVV03183.1"/>
    </source>
</evidence>
<evidence type="ECO:0000256" key="1">
    <source>
        <dbReference type="ARBA" id="ARBA00001823"/>
    </source>
</evidence>
<keyword evidence="9 11" id="KW-0067">ATP-binding</keyword>
<evidence type="ECO:0000256" key="8">
    <source>
        <dbReference type="ARBA" id="ARBA00022777"/>
    </source>
</evidence>
<evidence type="ECO:0000256" key="11">
    <source>
        <dbReference type="RuleBase" id="RU004347"/>
    </source>
</evidence>
<comment type="caution">
    <text evidence="13">The sequence shown here is derived from an EMBL/GenBank/DDBJ whole genome shotgun (WGS) entry which is preliminary data.</text>
</comment>
<dbReference type="GO" id="GO:0005524">
    <property type="term" value="F:ATP binding"/>
    <property type="evidence" value="ECO:0007669"/>
    <property type="project" value="UniProtKB-KW"/>
</dbReference>
<proteinExistence type="inferred from homology"/>
<dbReference type="CDD" id="cd02027">
    <property type="entry name" value="APSK"/>
    <property type="match status" value="1"/>
</dbReference>
<feature type="domain" description="APS kinase" evidence="12">
    <location>
        <begin position="29"/>
        <end position="181"/>
    </location>
</feature>
<reference evidence="13 15" key="1">
    <citation type="journal article" date="2018" name="MBio">
        <title>Comparative Genomics Reveals the Core Gene Toolbox for the Fungus-Insect Symbiosis.</title>
        <authorList>
            <person name="Wang Y."/>
            <person name="Stata M."/>
            <person name="Wang W."/>
            <person name="Stajich J.E."/>
            <person name="White M.M."/>
            <person name="Moncalvo J.M."/>
        </authorList>
    </citation>
    <scope>NUCLEOTIDE SEQUENCE [LARGE SCALE GENOMIC DNA]</scope>
    <source>
        <strain evidence="13 15">SC-DP-2</strain>
    </source>
</reference>
<dbReference type="UniPathway" id="UPA00140">
    <property type="reaction ID" value="UER00205"/>
</dbReference>
<dbReference type="PANTHER" id="PTHR11055">
    <property type="entry name" value="BIFUNCTIONAL 3'-PHOSPHOADENOSINE 5'-PHOSPHOSULFATE SYNTHASE"/>
    <property type="match status" value="1"/>
</dbReference>
<dbReference type="Gene3D" id="3.40.50.300">
    <property type="entry name" value="P-loop containing nucleotide triphosphate hydrolases"/>
    <property type="match status" value="1"/>
</dbReference>
<comment type="pathway">
    <text evidence="2 11">Sulfur metabolism; hydrogen sulfide biosynthesis; sulfite from sulfate: step 2/3.</text>
</comment>
<comment type="similarity">
    <text evidence="3 11">Belongs to the APS kinase family.</text>
</comment>
<sequence>MTGEIKSSNIFWSHSSVSKEERQKVLGTKGATIWFTGLSGSGKSTLATALEKKLFEIGKPSYILDGDNIRFGLNKDLGFSAKDRNENIRRISEVCRLFADASVICLSCFISPYLSDRQQARDMHQQSGLDFIEIYVSTPIETAESRDPKGLYKKARAGIIPEFTGISAPYEAPVNPEISLDTTDLSVEQGVDEIIQYLKKHEII</sequence>
<keyword evidence="15" id="KW-1185">Reference proteome</keyword>
<dbReference type="GO" id="GO:0000103">
    <property type="term" value="P:sulfate assimilation"/>
    <property type="evidence" value="ECO:0007669"/>
    <property type="project" value="InterPro"/>
</dbReference>
<dbReference type="HAMAP" id="MF_00065">
    <property type="entry name" value="Adenylyl_sulf_kinase"/>
    <property type="match status" value="1"/>
</dbReference>
<evidence type="ECO:0000256" key="9">
    <source>
        <dbReference type="ARBA" id="ARBA00022840"/>
    </source>
</evidence>
<evidence type="ECO:0000256" key="7">
    <source>
        <dbReference type="ARBA" id="ARBA00022741"/>
    </source>
</evidence>
<dbReference type="NCBIfam" id="NF003013">
    <property type="entry name" value="PRK03846.1"/>
    <property type="match status" value="1"/>
</dbReference>
<evidence type="ECO:0000313" key="13">
    <source>
        <dbReference type="EMBL" id="PVV03181.1"/>
    </source>
</evidence>
<evidence type="ECO:0000256" key="10">
    <source>
        <dbReference type="ARBA" id="ARBA00023192"/>
    </source>
</evidence>
<evidence type="ECO:0000256" key="4">
    <source>
        <dbReference type="ARBA" id="ARBA00012121"/>
    </source>
</evidence>
<keyword evidence="6 11" id="KW-0808">Transferase</keyword>
<gene>
    <name evidence="13" type="ORF">BB560_002350</name>
    <name evidence="14" type="ORF">BB560_002352</name>
</gene>
<comment type="catalytic activity">
    <reaction evidence="1 11">
        <text>adenosine 5'-phosphosulfate + ATP = 3'-phosphoadenylyl sulfate + ADP + H(+)</text>
        <dbReference type="Rhea" id="RHEA:24152"/>
        <dbReference type="ChEBI" id="CHEBI:15378"/>
        <dbReference type="ChEBI" id="CHEBI:30616"/>
        <dbReference type="ChEBI" id="CHEBI:58243"/>
        <dbReference type="ChEBI" id="CHEBI:58339"/>
        <dbReference type="ChEBI" id="CHEBI:456216"/>
        <dbReference type="EC" id="2.7.1.25"/>
    </reaction>
</comment>
<comment type="function">
    <text evidence="11">Catalyzes the synthesis of activated sulfate.</text>
</comment>
<dbReference type="SUPFAM" id="SSF52540">
    <property type="entry name" value="P-loop containing nucleoside triphosphate hydrolases"/>
    <property type="match status" value="1"/>
</dbReference>
<dbReference type="InterPro" id="IPR059117">
    <property type="entry name" value="APS_kinase_dom"/>
</dbReference>
<keyword evidence="7 11" id="KW-0547">Nucleotide-binding</keyword>
<evidence type="ECO:0000259" key="12">
    <source>
        <dbReference type="Pfam" id="PF01583"/>
    </source>
</evidence>
<evidence type="ECO:0000256" key="3">
    <source>
        <dbReference type="ARBA" id="ARBA00007008"/>
    </source>
</evidence>
<dbReference type="EC" id="2.7.1.25" evidence="4 11"/>
<dbReference type="FunFam" id="3.40.50.300:FF:000212">
    <property type="entry name" value="Adenylyl-sulfate kinase"/>
    <property type="match status" value="1"/>
</dbReference>
<dbReference type="InterPro" id="IPR027417">
    <property type="entry name" value="P-loop_NTPase"/>
</dbReference>
<dbReference type="GO" id="GO:0004020">
    <property type="term" value="F:adenylylsulfate kinase activity"/>
    <property type="evidence" value="ECO:0007669"/>
    <property type="project" value="UniProtKB-EC"/>
</dbReference>
<dbReference type="GO" id="GO:0070814">
    <property type="term" value="P:hydrogen sulfide biosynthetic process"/>
    <property type="evidence" value="ECO:0007669"/>
    <property type="project" value="UniProtKB-UniPathway"/>
</dbReference>
<dbReference type="NCBIfam" id="TIGR00455">
    <property type="entry name" value="apsK"/>
    <property type="match status" value="1"/>
</dbReference>
<keyword evidence="10" id="KW-0198">Cysteine biosynthesis</keyword>
<keyword evidence="10" id="KW-0028">Amino-acid biosynthesis</keyword>
<evidence type="ECO:0000256" key="2">
    <source>
        <dbReference type="ARBA" id="ARBA00004806"/>
    </source>
</evidence>
<evidence type="ECO:0000256" key="6">
    <source>
        <dbReference type="ARBA" id="ARBA00022679"/>
    </source>
</evidence>
<dbReference type="EMBL" id="MBFS01000266">
    <property type="protein sequence ID" value="PVV03183.1"/>
    <property type="molecule type" value="Genomic_DNA"/>
</dbReference>
<dbReference type="InterPro" id="IPR002891">
    <property type="entry name" value="APS"/>
</dbReference>
<dbReference type="Pfam" id="PF01583">
    <property type="entry name" value="APS_kinase"/>
    <property type="match status" value="1"/>
</dbReference>
<protein>
    <recommendedName>
        <fullName evidence="5 11">Adenylyl-sulfate kinase</fullName>
        <ecNumber evidence="4 11">2.7.1.25</ecNumber>
    </recommendedName>
</protein>
<dbReference type="Proteomes" id="UP000245609">
    <property type="component" value="Unassembled WGS sequence"/>
</dbReference>
<evidence type="ECO:0000256" key="5">
    <source>
        <dbReference type="ARBA" id="ARBA00018163"/>
    </source>
</evidence>
<evidence type="ECO:0000313" key="15">
    <source>
        <dbReference type="Proteomes" id="UP000245609"/>
    </source>
</evidence>
<dbReference type="STRING" id="133381.A0A2T9ZF31"/>
<dbReference type="GO" id="GO:0019344">
    <property type="term" value="P:cysteine biosynthetic process"/>
    <property type="evidence" value="ECO:0007669"/>
    <property type="project" value="UniProtKB-KW"/>
</dbReference>